<comment type="subcellular location">
    <subcellularLocation>
        <location evidence="2 13">Cell membrane</location>
        <topology evidence="2 13">Multi-pass membrane protein</topology>
    </subcellularLocation>
</comment>
<comment type="function">
    <text evidence="1">Efflux system for nickel and cobalt.</text>
</comment>
<feature type="transmembrane region" description="Helical" evidence="13">
    <location>
        <begin position="141"/>
        <end position="159"/>
    </location>
</feature>
<dbReference type="GO" id="GO:0046583">
    <property type="term" value="F:monoatomic cation efflux transmembrane transporter activity"/>
    <property type="evidence" value="ECO:0007669"/>
    <property type="project" value="TreeGrafter"/>
</dbReference>
<evidence type="ECO:0000256" key="2">
    <source>
        <dbReference type="ARBA" id="ARBA00004651"/>
    </source>
</evidence>
<evidence type="ECO:0000256" key="3">
    <source>
        <dbReference type="ARBA" id="ARBA00022426"/>
    </source>
</evidence>
<evidence type="ECO:0000313" key="15">
    <source>
        <dbReference type="Proteomes" id="UP000441586"/>
    </source>
</evidence>
<evidence type="ECO:0000256" key="12">
    <source>
        <dbReference type="ARBA" id="ARBA00023285"/>
    </source>
</evidence>
<dbReference type="Pfam" id="PF03824">
    <property type="entry name" value="NicO"/>
    <property type="match status" value="1"/>
</dbReference>
<dbReference type="GO" id="GO:0015099">
    <property type="term" value="F:nickel cation transmembrane transporter activity"/>
    <property type="evidence" value="ECO:0007669"/>
    <property type="project" value="UniProtKB-UniRule"/>
</dbReference>
<feature type="transmembrane region" description="Helical" evidence="13">
    <location>
        <begin position="280"/>
        <end position="305"/>
    </location>
</feature>
<keyword evidence="5" id="KW-1003">Cell membrane</keyword>
<evidence type="ECO:0000256" key="11">
    <source>
        <dbReference type="ARBA" id="ARBA00023136"/>
    </source>
</evidence>
<dbReference type="AlphaFoldDB" id="A0A6A4RC88"/>
<evidence type="ECO:0000256" key="7">
    <source>
        <dbReference type="ARBA" id="ARBA00022692"/>
    </source>
</evidence>
<dbReference type="InterPro" id="IPR051224">
    <property type="entry name" value="NiCoT_RcnA"/>
</dbReference>
<protein>
    <recommendedName>
        <fullName evidence="13">Nickel/cobalt efflux system</fullName>
    </recommendedName>
</protein>
<evidence type="ECO:0000256" key="1">
    <source>
        <dbReference type="ARBA" id="ARBA00002510"/>
    </source>
</evidence>
<comment type="caution">
    <text evidence="14">The sequence shown here is derived from an EMBL/GenBank/DDBJ whole genome shotgun (WGS) entry which is preliminary data.</text>
</comment>
<evidence type="ECO:0000256" key="6">
    <source>
        <dbReference type="ARBA" id="ARBA00022596"/>
    </source>
</evidence>
<dbReference type="Proteomes" id="UP000441586">
    <property type="component" value="Unassembled WGS sequence"/>
</dbReference>
<keyword evidence="6" id="KW-0533">Nickel</keyword>
<keyword evidence="8 13" id="KW-1133">Transmembrane helix</keyword>
<keyword evidence="9" id="KW-0406">Ion transport</keyword>
<keyword evidence="12" id="KW-0170">Cobalt</keyword>
<evidence type="ECO:0000313" key="14">
    <source>
        <dbReference type="EMBL" id="KAE9627608.1"/>
    </source>
</evidence>
<proteinExistence type="inferred from homology"/>
<evidence type="ECO:0000256" key="5">
    <source>
        <dbReference type="ARBA" id="ARBA00022475"/>
    </source>
</evidence>
<name>A0A6A4RC88_9RHOB</name>
<feature type="transmembrane region" description="Helical" evidence="13">
    <location>
        <begin position="60"/>
        <end position="78"/>
    </location>
</feature>
<feature type="transmembrane region" description="Helical" evidence="13">
    <location>
        <begin position="239"/>
        <end position="268"/>
    </location>
</feature>
<organism evidence="14 15">
    <name type="scientific">Parasedimentitalea maritima</name>
    <dbReference type="NCBI Taxonomy" id="2578117"/>
    <lineage>
        <taxon>Bacteria</taxon>
        <taxon>Pseudomonadati</taxon>
        <taxon>Pseudomonadota</taxon>
        <taxon>Alphaproteobacteria</taxon>
        <taxon>Rhodobacterales</taxon>
        <taxon>Paracoccaceae</taxon>
        <taxon>Parasedimentitalea</taxon>
    </lineage>
</organism>
<keyword evidence="4 13" id="KW-0813">Transport</keyword>
<gene>
    <name evidence="14" type="ORF">GP644_18685</name>
</gene>
<dbReference type="GO" id="GO:0006824">
    <property type="term" value="P:cobalt ion transport"/>
    <property type="evidence" value="ECO:0007669"/>
    <property type="project" value="UniProtKB-KW"/>
</dbReference>
<dbReference type="PANTHER" id="PTHR40659:SF1">
    <property type="entry name" value="NICKEL_COBALT EFFLUX SYSTEM RCNA"/>
    <property type="match status" value="1"/>
</dbReference>
<feature type="transmembrane region" description="Helical" evidence="13">
    <location>
        <begin position="99"/>
        <end position="121"/>
    </location>
</feature>
<comment type="similarity">
    <text evidence="13">Belongs to the NiCoT transporter (TC 2.A.52) family.</text>
</comment>
<dbReference type="EMBL" id="WSFO01000012">
    <property type="protein sequence ID" value="KAE9627608.1"/>
    <property type="molecule type" value="Genomic_DNA"/>
</dbReference>
<dbReference type="InterPro" id="IPR011541">
    <property type="entry name" value="Ni/Co_transpt_high_affinity"/>
</dbReference>
<keyword evidence="11 13" id="KW-0472">Membrane</keyword>
<dbReference type="GO" id="GO:0032025">
    <property type="term" value="P:response to cobalt ion"/>
    <property type="evidence" value="ECO:0007669"/>
    <property type="project" value="TreeGrafter"/>
</dbReference>
<feature type="transmembrane region" description="Helical" evidence="13">
    <location>
        <begin position="212"/>
        <end position="233"/>
    </location>
</feature>
<evidence type="ECO:0000256" key="4">
    <source>
        <dbReference type="ARBA" id="ARBA00022448"/>
    </source>
</evidence>
<accession>A0A6A4RC88</accession>
<evidence type="ECO:0000256" key="9">
    <source>
        <dbReference type="ARBA" id="ARBA00023065"/>
    </source>
</evidence>
<evidence type="ECO:0000256" key="10">
    <source>
        <dbReference type="ARBA" id="ARBA00023112"/>
    </source>
</evidence>
<sequence>MSKSMRWIALVAAISLAIAAAYFWFMGGAEPFLAWAAESQRQVQNAMARGLRSLRAGEPGALMALLTLCFSYGFFHAAGPGHGKLVIGGYGLGKPVPMLRLAGLAITASLAQAATAVLLVAGGLSLFDWRREQLTSAAEDVLAPVSYGLIALVGLWLLLRGGRRLLRTWQAEPHGHHHDHDAPEDGGECPTCGHRHGPTLEEAANMSSWRDAVTIVGTVAIRPCTGAVFLLLLTWRMGILWAGIAGAFAMGLGTALVTVVMAVAVVTLRKRTLAQMQGTGALRAAAALEIFAGTVVVVLASQIFMRAL</sequence>
<dbReference type="PANTHER" id="PTHR40659">
    <property type="entry name" value="NICKEL/COBALT EFFLUX SYSTEM RCNA"/>
    <property type="match status" value="1"/>
</dbReference>
<keyword evidence="3" id="KW-0171">Cobalt transport</keyword>
<evidence type="ECO:0000256" key="8">
    <source>
        <dbReference type="ARBA" id="ARBA00022989"/>
    </source>
</evidence>
<keyword evidence="10" id="KW-0921">Nickel transport</keyword>
<keyword evidence="7 13" id="KW-0812">Transmembrane</keyword>
<dbReference type="GO" id="GO:0005886">
    <property type="term" value="C:plasma membrane"/>
    <property type="evidence" value="ECO:0007669"/>
    <property type="project" value="UniProtKB-SubCell"/>
</dbReference>
<dbReference type="GO" id="GO:0010045">
    <property type="term" value="P:response to nickel cation"/>
    <property type="evidence" value="ECO:0007669"/>
    <property type="project" value="TreeGrafter"/>
</dbReference>
<reference evidence="14 15" key="1">
    <citation type="submission" date="2019-12" db="EMBL/GenBank/DDBJ databases">
        <authorList>
            <person name="Zhang Y.-J."/>
        </authorList>
    </citation>
    <scope>NUCLEOTIDE SEQUENCE [LARGE SCALE GENOMIC DNA]</scope>
    <source>
        <strain evidence="14 15">H18S-6</strain>
    </source>
</reference>
<evidence type="ECO:0000256" key="13">
    <source>
        <dbReference type="RuleBase" id="RU362101"/>
    </source>
</evidence>